<dbReference type="PROSITE" id="PS51077">
    <property type="entry name" value="HTH_ICLR"/>
    <property type="match status" value="1"/>
</dbReference>
<dbReference type="GO" id="GO:0003677">
    <property type="term" value="F:DNA binding"/>
    <property type="evidence" value="ECO:0007669"/>
    <property type="project" value="UniProtKB-KW"/>
</dbReference>
<dbReference type="PROSITE" id="PS51078">
    <property type="entry name" value="ICLR_ED"/>
    <property type="match status" value="1"/>
</dbReference>
<evidence type="ECO:0000259" key="5">
    <source>
        <dbReference type="PROSITE" id="PS51078"/>
    </source>
</evidence>
<dbReference type="GO" id="GO:0045892">
    <property type="term" value="P:negative regulation of DNA-templated transcription"/>
    <property type="evidence" value="ECO:0007669"/>
    <property type="project" value="TreeGrafter"/>
</dbReference>
<keyword evidence="7" id="KW-1185">Reference proteome</keyword>
<dbReference type="InterPro" id="IPR050707">
    <property type="entry name" value="HTH_MetabolicPath_Reg"/>
</dbReference>
<dbReference type="RefSeq" id="WP_140906218.1">
    <property type="nucleotide sequence ID" value="NZ_JBHTMD010000043.1"/>
</dbReference>
<dbReference type="InterPro" id="IPR036390">
    <property type="entry name" value="WH_DNA-bd_sf"/>
</dbReference>
<feature type="domain" description="IclR-ED" evidence="5">
    <location>
        <begin position="73"/>
        <end position="255"/>
    </location>
</feature>
<dbReference type="PANTHER" id="PTHR30136">
    <property type="entry name" value="HELIX-TURN-HELIX TRANSCRIPTIONAL REGULATOR, ICLR FAMILY"/>
    <property type="match status" value="1"/>
</dbReference>
<feature type="domain" description="HTH iclR-type" evidence="4">
    <location>
        <begin position="10"/>
        <end position="72"/>
    </location>
</feature>
<dbReference type="AlphaFoldDB" id="A0A502BK81"/>
<dbReference type="GO" id="GO:0003700">
    <property type="term" value="F:DNA-binding transcription factor activity"/>
    <property type="evidence" value="ECO:0007669"/>
    <property type="project" value="TreeGrafter"/>
</dbReference>
<evidence type="ECO:0000256" key="2">
    <source>
        <dbReference type="ARBA" id="ARBA00023125"/>
    </source>
</evidence>
<sequence>MIETDTGNRVPALEKGLDILEVLASEHGGLLQKEVASRVGRSVSEIFRVLNALEARGYVSRDELKGTYRLTLKLFELAHIHPPTRRLIEVATIQMESLAAAIGCSCHLVTCHQNRLMVVAQAQPDSLLMGWSVKIGASFPISRHFASARTIAAHQNVENMEQMLANMMTADPQLNRDDVLAELNTIRNDGYEISQSRIAPGVTDISCPVLNHLGVAVAALTVPKVGNLPEPQLSSNEIIHAVIKASSAISMAIGGQPKRNTNPLDHS</sequence>
<dbReference type="OrthoDB" id="9790046at2"/>
<comment type="caution">
    <text evidence="6">The sequence shown here is derived from an EMBL/GenBank/DDBJ whole genome shotgun (WGS) entry which is preliminary data.</text>
</comment>
<dbReference type="InterPro" id="IPR036388">
    <property type="entry name" value="WH-like_DNA-bd_sf"/>
</dbReference>
<dbReference type="InterPro" id="IPR014757">
    <property type="entry name" value="Tscrpt_reg_IclR_C"/>
</dbReference>
<dbReference type="SUPFAM" id="SSF46785">
    <property type="entry name" value="Winged helix' DNA-binding domain"/>
    <property type="match status" value="1"/>
</dbReference>
<evidence type="ECO:0000256" key="1">
    <source>
        <dbReference type="ARBA" id="ARBA00023015"/>
    </source>
</evidence>
<keyword evidence="3" id="KW-0804">Transcription</keyword>
<name>A0A502BK81_9HYPH</name>
<keyword evidence="1" id="KW-0805">Transcription regulation</keyword>
<dbReference type="SMART" id="SM00346">
    <property type="entry name" value="HTH_ICLR"/>
    <property type="match status" value="1"/>
</dbReference>
<gene>
    <name evidence="6" type="ORF">FHY56_16370</name>
</gene>
<evidence type="ECO:0000313" key="6">
    <source>
        <dbReference type="EMBL" id="TPF74079.1"/>
    </source>
</evidence>
<organism evidence="6 7">
    <name type="scientific">Brucella gallinifaecis</name>
    <dbReference type="NCBI Taxonomy" id="215590"/>
    <lineage>
        <taxon>Bacteria</taxon>
        <taxon>Pseudomonadati</taxon>
        <taxon>Pseudomonadota</taxon>
        <taxon>Alphaproteobacteria</taxon>
        <taxon>Hyphomicrobiales</taxon>
        <taxon>Brucellaceae</taxon>
        <taxon>Brucella/Ochrobactrum group</taxon>
        <taxon>Brucella</taxon>
    </lineage>
</organism>
<evidence type="ECO:0000313" key="7">
    <source>
        <dbReference type="Proteomes" id="UP000315388"/>
    </source>
</evidence>
<accession>A0A502BK81</accession>
<proteinExistence type="predicted"/>
<dbReference type="EMBL" id="VEWJ01000017">
    <property type="protein sequence ID" value="TPF74079.1"/>
    <property type="molecule type" value="Genomic_DNA"/>
</dbReference>
<dbReference type="Proteomes" id="UP000315388">
    <property type="component" value="Unassembled WGS sequence"/>
</dbReference>
<evidence type="ECO:0000256" key="3">
    <source>
        <dbReference type="ARBA" id="ARBA00023163"/>
    </source>
</evidence>
<dbReference type="PANTHER" id="PTHR30136:SF7">
    <property type="entry name" value="HTH-TYPE TRANSCRIPTIONAL REGULATOR KDGR-RELATED"/>
    <property type="match status" value="1"/>
</dbReference>
<dbReference type="Gene3D" id="3.30.450.40">
    <property type="match status" value="1"/>
</dbReference>
<keyword evidence="2" id="KW-0238">DNA-binding</keyword>
<dbReference type="Pfam" id="PF09339">
    <property type="entry name" value="HTH_IclR"/>
    <property type="match status" value="1"/>
</dbReference>
<protein>
    <submittedName>
        <fullName evidence="6">IclR family transcriptional regulator</fullName>
    </submittedName>
</protein>
<evidence type="ECO:0000259" key="4">
    <source>
        <dbReference type="PROSITE" id="PS51077"/>
    </source>
</evidence>
<dbReference type="InterPro" id="IPR029016">
    <property type="entry name" value="GAF-like_dom_sf"/>
</dbReference>
<dbReference type="Gene3D" id="1.10.10.10">
    <property type="entry name" value="Winged helix-like DNA-binding domain superfamily/Winged helix DNA-binding domain"/>
    <property type="match status" value="1"/>
</dbReference>
<dbReference type="SUPFAM" id="SSF55781">
    <property type="entry name" value="GAF domain-like"/>
    <property type="match status" value="1"/>
</dbReference>
<dbReference type="Pfam" id="PF01614">
    <property type="entry name" value="IclR_C"/>
    <property type="match status" value="1"/>
</dbReference>
<dbReference type="InterPro" id="IPR005471">
    <property type="entry name" value="Tscrpt_reg_IclR_N"/>
</dbReference>
<reference evidence="6 7" key="1">
    <citation type="journal article" date="2003" name="Int. J. Syst. Evol. Microbiol.">
        <title>Towards a standardized format for the description of a novel species (of an established genus): Ochrobactrum gallinifaecis sp. nov.</title>
        <authorList>
            <person name="Kampfer P."/>
            <person name="Buczolits S."/>
            <person name="Albrecht A."/>
            <person name="Busse H.J."/>
            <person name="Stackebrandt E."/>
        </authorList>
    </citation>
    <scope>NUCLEOTIDE SEQUENCE [LARGE SCALE GENOMIC DNA]</scope>
    <source>
        <strain evidence="6 7">ISO 196</strain>
    </source>
</reference>